<keyword evidence="4 9" id="KW-0418">Kinase</keyword>
<dbReference type="Gene3D" id="3.40.1190.20">
    <property type="match status" value="1"/>
</dbReference>
<evidence type="ECO:0000256" key="2">
    <source>
        <dbReference type="ARBA" id="ARBA00022679"/>
    </source>
</evidence>
<keyword evidence="5" id="KW-0067">ATP-binding</keyword>
<keyword evidence="2 6" id="KW-0808">Transferase</keyword>
<evidence type="ECO:0000256" key="6">
    <source>
        <dbReference type="PIRNR" id="PIRNR000535"/>
    </source>
</evidence>
<dbReference type="InterPro" id="IPR002173">
    <property type="entry name" value="Carboh/pur_kinase_PfkB_CS"/>
</dbReference>
<gene>
    <name evidence="9" type="ORF">FRZ40_29760</name>
    <name evidence="8" type="ORF">V4C56_32440</name>
</gene>
<dbReference type="Pfam" id="PF00294">
    <property type="entry name" value="PfkB"/>
    <property type="match status" value="1"/>
</dbReference>
<evidence type="ECO:0000259" key="7">
    <source>
        <dbReference type="Pfam" id="PF00294"/>
    </source>
</evidence>
<keyword evidence="11" id="KW-1185">Reference proteome</keyword>
<evidence type="ECO:0000313" key="8">
    <source>
        <dbReference type="EMBL" id="MEM5344320.1"/>
    </source>
</evidence>
<dbReference type="FunFam" id="3.40.1190.20:FF:000001">
    <property type="entry name" value="Phosphofructokinase"/>
    <property type="match status" value="1"/>
</dbReference>
<dbReference type="GO" id="GO:0005829">
    <property type="term" value="C:cytosol"/>
    <property type="evidence" value="ECO:0007669"/>
    <property type="project" value="TreeGrafter"/>
</dbReference>
<dbReference type="SUPFAM" id="SSF53613">
    <property type="entry name" value="Ribokinase-like"/>
    <property type="match status" value="1"/>
</dbReference>
<dbReference type="Proteomes" id="UP001481677">
    <property type="component" value="Unassembled WGS sequence"/>
</dbReference>
<evidence type="ECO:0000256" key="5">
    <source>
        <dbReference type="ARBA" id="ARBA00022840"/>
    </source>
</evidence>
<evidence type="ECO:0000313" key="11">
    <source>
        <dbReference type="Proteomes" id="UP001481677"/>
    </source>
</evidence>
<dbReference type="InterPro" id="IPR029056">
    <property type="entry name" value="Ribokinase-like"/>
</dbReference>
<reference evidence="8 11" key="3">
    <citation type="submission" date="2024-01" db="EMBL/GenBank/DDBJ databases">
        <title>The diversity of rhizobia nodulating Mimosa spp. in eleven states of Brazil covering several biomes is determined by host plant, location, and edaphic factors.</title>
        <authorList>
            <person name="Rouws L."/>
            <person name="Barauna A."/>
            <person name="Beukes C."/>
            <person name="De Faria S.M."/>
            <person name="Gross E."/>
            <person name="Dos Reis Junior F.B."/>
            <person name="Simon M."/>
            <person name="Maluk M."/>
            <person name="Odee D.W."/>
            <person name="Kenicer G."/>
            <person name="Young J.P.W."/>
            <person name="Reis V.M."/>
            <person name="Zilli J."/>
            <person name="James E.K."/>
        </authorList>
    </citation>
    <scope>NUCLEOTIDE SEQUENCE [LARGE SCALE GENOMIC DNA]</scope>
    <source>
        <strain evidence="8 11">JPY530</strain>
    </source>
</reference>
<reference evidence="9 10" key="1">
    <citation type="journal article" date="2018" name="Int. J. Syst. Evol. Microbiol.">
        <title>Paraburkholderia azotifigens sp. nov., a nitrogen-fixing bacterium isolated from paddy soil.</title>
        <authorList>
            <person name="Choi G.M."/>
            <person name="Im W.T."/>
        </authorList>
    </citation>
    <scope>NUCLEOTIDE SEQUENCE [LARGE SCALE GENOMIC DNA]</scope>
    <source>
        <strain evidence="9 10">NF 2-5-3</strain>
    </source>
</reference>
<evidence type="ECO:0000313" key="10">
    <source>
        <dbReference type="Proteomes" id="UP000321776"/>
    </source>
</evidence>
<evidence type="ECO:0000256" key="1">
    <source>
        <dbReference type="ARBA" id="ARBA00010688"/>
    </source>
</evidence>
<comment type="caution">
    <text evidence="9">The sequence shown here is derived from an EMBL/GenBank/DDBJ whole genome shotgun (WGS) entry which is preliminary data.</text>
</comment>
<dbReference type="Proteomes" id="UP000321776">
    <property type="component" value="Unassembled WGS sequence"/>
</dbReference>
<dbReference type="PIRSF" id="PIRSF000535">
    <property type="entry name" value="1PFK/6PFK/LacC"/>
    <property type="match status" value="1"/>
</dbReference>
<proteinExistence type="inferred from homology"/>
<reference evidence="9" key="2">
    <citation type="submission" date="2019-08" db="EMBL/GenBank/DDBJ databases">
        <authorList>
            <person name="Im W.-T."/>
        </authorList>
    </citation>
    <scope>NUCLEOTIDE SEQUENCE</scope>
    <source>
        <strain evidence="9">NF 2-5-3</strain>
    </source>
</reference>
<dbReference type="InterPro" id="IPR011611">
    <property type="entry name" value="PfkB_dom"/>
</dbReference>
<accession>A0A5C6VID7</accession>
<dbReference type="EMBL" id="VOQS01000003">
    <property type="protein sequence ID" value="TXC84464.1"/>
    <property type="molecule type" value="Genomic_DNA"/>
</dbReference>
<dbReference type="EMBL" id="JAZHGA010000032">
    <property type="protein sequence ID" value="MEM5344320.1"/>
    <property type="molecule type" value="Genomic_DNA"/>
</dbReference>
<name>A0A5C6VID7_9BURK</name>
<dbReference type="CDD" id="cd01164">
    <property type="entry name" value="FruK_PfkB_like"/>
    <property type="match status" value="1"/>
</dbReference>
<dbReference type="PROSITE" id="PS00583">
    <property type="entry name" value="PFKB_KINASES_1"/>
    <property type="match status" value="1"/>
</dbReference>
<dbReference type="GO" id="GO:0005524">
    <property type="term" value="F:ATP binding"/>
    <property type="evidence" value="ECO:0007669"/>
    <property type="project" value="UniProtKB-KW"/>
</dbReference>
<dbReference type="PANTHER" id="PTHR46566">
    <property type="entry name" value="1-PHOSPHOFRUCTOKINASE-RELATED"/>
    <property type="match status" value="1"/>
</dbReference>
<protein>
    <recommendedName>
        <fullName evidence="6">Phosphofructokinase</fullName>
    </recommendedName>
</protein>
<dbReference type="NCBIfam" id="TIGR03168">
    <property type="entry name" value="1-PFK"/>
    <property type="match status" value="1"/>
</dbReference>
<evidence type="ECO:0000313" key="9">
    <source>
        <dbReference type="EMBL" id="TXC84464.1"/>
    </source>
</evidence>
<dbReference type="RefSeq" id="WP_147236490.1">
    <property type="nucleotide sequence ID" value="NZ_JAZHFZ010000045.1"/>
</dbReference>
<comment type="similarity">
    <text evidence="1 6">Belongs to the carbohydrate kinase PfkB family.</text>
</comment>
<dbReference type="PANTHER" id="PTHR46566:SF2">
    <property type="entry name" value="ATP-DEPENDENT 6-PHOSPHOFRUCTOKINASE ISOZYME 2"/>
    <property type="match status" value="1"/>
</dbReference>
<dbReference type="InterPro" id="IPR017583">
    <property type="entry name" value="Tagatose/fructose_Pkinase"/>
</dbReference>
<dbReference type="AlphaFoldDB" id="A0A5C6VID7"/>
<keyword evidence="3" id="KW-0547">Nucleotide-binding</keyword>
<evidence type="ECO:0000256" key="4">
    <source>
        <dbReference type="ARBA" id="ARBA00022777"/>
    </source>
</evidence>
<feature type="domain" description="Carbohydrate kinase PfkB" evidence="7">
    <location>
        <begin position="10"/>
        <end position="298"/>
    </location>
</feature>
<organism evidence="9 10">
    <name type="scientific">Paraburkholderia azotifigens</name>
    <dbReference type="NCBI Taxonomy" id="2057004"/>
    <lineage>
        <taxon>Bacteria</taxon>
        <taxon>Pseudomonadati</taxon>
        <taxon>Pseudomonadota</taxon>
        <taxon>Betaproteobacteria</taxon>
        <taxon>Burkholderiales</taxon>
        <taxon>Burkholderiaceae</taxon>
        <taxon>Paraburkholderia</taxon>
    </lineage>
</organism>
<sequence length="334" mass="35314">MNDIVTVTLNPAVDLSTAVDRVVDTHKLRCEAAQRDPGGGGINVARVLHRLGSECIALFAAGGATGRTLGGLLDRENLRTRCIDIEGETRENFSVMETSTRREYRFVLPGPTLAPAEWNECLRSVSGHVGSARFLVLSGSLPPGVPPDAYAQLARAATAARPDIRVAVDASGPTLAAALDGGYIDIVKPSLNELRELTALPLNGVDEQIGAARKLIEERKARMVALTLGDKGSVLATHDETWLMPALETEVRSAIGAGDSFLAGLIWALDHGALACEALAYATAAAAATMKQTGTRLCDARDVARAYAKGDRPVPVQVSTRSCNTHSELTPSKQ</sequence>
<dbReference type="GO" id="GO:0003872">
    <property type="term" value="F:6-phosphofructokinase activity"/>
    <property type="evidence" value="ECO:0007669"/>
    <property type="project" value="TreeGrafter"/>
</dbReference>
<evidence type="ECO:0000256" key="3">
    <source>
        <dbReference type="ARBA" id="ARBA00022741"/>
    </source>
</evidence>